<evidence type="ECO:0000313" key="2">
    <source>
        <dbReference type="EMBL" id="TNJ26875.1"/>
    </source>
</evidence>
<organism evidence="2 3">
    <name type="scientific">Giardia muris</name>
    <dbReference type="NCBI Taxonomy" id="5742"/>
    <lineage>
        <taxon>Eukaryota</taxon>
        <taxon>Metamonada</taxon>
        <taxon>Diplomonadida</taxon>
        <taxon>Hexamitidae</taxon>
        <taxon>Giardiinae</taxon>
        <taxon>Giardia</taxon>
    </lineage>
</organism>
<gene>
    <name evidence="2" type="ORF">GMRT_10545</name>
</gene>
<dbReference type="Proteomes" id="UP000315496">
    <property type="component" value="Chromosome 4"/>
</dbReference>
<proteinExistence type="predicted"/>
<evidence type="ECO:0008006" key="4">
    <source>
        <dbReference type="Google" id="ProtNLM"/>
    </source>
</evidence>
<keyword evidence="1" id="KW-1133">Transmembrane helix</keyword>
<name>A0A4Z1SPS4_GIAMU</name>
<dbReference type="VEuPathDB" id="GiardiaDB:GMRT_10545"/>
<accession>A0A4Z1SPS4</accession>
<sequence length="217" mass="23734">MPGVCCSKCPLREHLAKAKAELSESEIQSRKDEIRCSIKHAEKPLMVFLAGLTFETPIAFAFNIVVSALLVALAWSLPSNALFNILLVLTLLFATNAAFKTAWFDRLFTPIYSKACHCEKKVDLLYEGLAILCLKKGEGCGCCCCPRKMCKDCPKKALLCTAGLLVVTFLLPAPLLLTLLLVALNLLPFYVKYVAKPQGHCSGGVCCANSQEDKKDE</sequence>
<feature type="transmembrane region" description="Helical" evidence="1">
    <location>
        <begin position="157"/>
        <end position="184"/>
    </location>
</feature>
<evidence type="ECO:0000256" key="1">
    <source>
        <dbReference type="SAM" id="Phobius"/>
    </source>
</evidence>
<dbReference type="AlphaFoldDB" id="A0A4Z1SPS4"/>
<dbReference type="EMBL" id="VDLU01000004">
    <property type="protein sequence ID" value="TNJ26875.1"/>
    <property type="molecule type" value="Genomic_DNA"/>
</dbReference>
<keyword evidence="1" id="KW-0472">Membrane</keyword>
<feature type="transmembrane region" description="Helical" evidence="1">
    <location>
        <begin position="45"/>
        <end position="75"/>
    </location>
</feature>
<protein>
    <recommendedName>
        <fullName evidence="4">Transmembrane protein</fullName>
    </recommendedName>
</protein>
<comment type="caution">
    <text evidence="2">The sequence shown here is derived from an EMBL/GenBank/DDBJ whole genome shotgun (WGS) entry which is preliminary data.</text>
</comment>
<keyword evidence="3" id="KW-1185">Reference proteome</keyword>
<reference evidence="2 3" key="1">
    <citation type="submission" date="2019-05" db="EMBL/GenBank/DDBJ databases">
        <title>The compact genome of Giardia muris reveals important steps in the evolution of intestinal protozoan parasites.</title>
        <authorList>
            <person name="Xu F."/>
            <person name="Jimenez-Gonzalez A."/>
            <person name="Einarsson E."/>
            <person name="Astvaldsson A."/>
            <person name="Peirasmaki D."/>
            <person name="Eckmann L."/>
            <person name="Andersson J.O."/>
            <person name="Svard S.G."/>
            <person name="Jerlstrom-Hultqvist J."/>
        </authorList>
    </citation>
    <scope>NUCLEOTIDE SEQUENCE [LARGE SCALE GENOMIC DNA]</scope>
    <source>
        <strain evidence="2 3">Roberts-Thomson</strain>
    </source>
</reference>
<feature type="transmembrane region" description="Helical" evidence="1">
    <location>
        <begin position="81"/>
        <end position="99"/>
    </location>
</feature>
<evidence type="ECO:0000313" key="3">
    <source>
        <dbReference type="Proteomes" id="UP000315496"/>
    </source>
</evidence>
<keyword evidence="1" id="KW-0812">Transmembrane</keyword>